<dbReference type="EMBL" id="AMCI01008151">
    <property type="protein sequence ID" value="EJW91476.1"/>
    <property type="molecule type" value="Genomic_DNA"/>
</dbReference>
<accession>J9F989</accession>
<comment type="caution">
    <text evidence="1">The sequence shown here is derived from an EMBL/GenBank/DDBJ whole genome shotgun (WGS) entry which is preliminary data.</text>
</comment>
<gene>
    <name evidence="1" type="ORF">EVA_20416</name>
</gene>
<name>J9F989_9ZZZZ</name>
<dbReference type="AlphaFoldDB" id="J9F989"/>
<protein>
    <submittedName>
        <fullName evidence="1">Uncharacterized protein</fullName>
    </submittedName>
</protein>
<proteinExistence type="predicted"/>
<organism evidence="1">
    <name type="scientific">gut metagenome</name>
    <dbReference type="NCBI Taxonomy" id="749906"/>
    <lineage>
        <taxon>unclassified sequences</taxon>
        <taxon>metagenomes</taxon>
        <taxon>organismal metagenomes</taxon>
    </lineage>
</organism>
<evidence type="ECO:0000313" key="1">
    <source>
        <dbReference type="EMBL" id="EJW91476.1"/>
    </source>
</evidence>
<sequence>MRRWEYHPSQFPPLYVRKPFPDGHRSPKPAAQSARFGAVFESLVSADRIPPGYQ</sequence>
<reference evidence="1" key="1">
    <citation type="journal article" date="2012" name="PLoS ONE">
        <title>Gene sets for utilization of primary and secondary nutrition supplies in the distal gut of endangered iberian lynx.</title>
        <authorList>
            <person name="Alcaide M."/>
            <person name="Messina E."/>
            <person name="Richter M."/>
            <person name="Bargiela R."/>
            <person name="Peplies J."/>
            <person name="Huws S.A."/>
            <person name="Newbold C.J."/>
            <person name="Golyshin P.N."/>
            <person name="Simon M.A."/>
            <person name="Lopez G."/>
            <person name="Yakimov M.M."/>
            <person name="Ferrer M."/>
        </authorList>
    </citation>
    <scope>NUCLEOTIDE SEQUENCE</scope>
</reference>